<proteinExistence type="predicted"/>
<reference evidence="1" key="1">
    <citation type="journal article" date="2021" name="Environ. Microbiol.">
        <title>Gene family expansions and transcriptome signatures uncover fungal adaptations to wood decay.</title>
        <authorList>
            <person name="Hage H."/>
            <person name="Miyauchi S."/>
            <person name="Viragh M."/>
            <person name="Drula E."/>
            <person name="Min B."/>
            <person name="Chaduli D."/>
            <person name="Navarro D."/>
            <person name="Favel A."/>
            <person name="Norest M."/>
            <person name="Lesage-Meessen L."/>
            <person name="Balint B."/>
            <person name="Merenyi Z."/>
            <person name="de Eugenio L."/>
            <person name="Morin E."/>
            <person name="Martinez A.T."/>
            <person name="Baldrian P."/>
            <person name="Stursova M."/>
            <person name="Martinez M.J."/>
            <person name="Novotny C."/>
            <person name="Magnuson J.K."/>
            <person name="Spatafora J.W."/>
            <person name="Maurice S."/>
            <person name="Pangilinan J."/>
            <person name="Andreopoulos W."/>
            <person name="LaButti K."/>
            <person name="Hundley H."/>
            <person name="Na H."/>
            <person name="Kuo A."/>
            <person name="Barry K."/>
            <person name="Lipzen A."/>
            <person name="Henrissat B."/>
            <person name="Riley R."/>
            <person name="Ahrendt S."/>
            <person name="Nagy L.G."/>
            <person name="Grigoriev I.V."/>
            <person name="Martin F."/>
            <person name="Rosso M.N."/>
        </authorList>
    </citation>
    <scope>NUCLEOTIDE SEQUENCE</scope>
    <source>
        <strain evidence="1">CBS 384.51</strain>
    </source>
</reference>
<protein>
    <submittedName>
        <fullName evidence="1">Uncharacterized protein</fullName>
    </submittedName>
</protein>
<accession>A0ACB8U3G6</accession>
<keyword evidence="2" id="KW-1185">Reference proteome</keyword>
<name>A0ACB8U3G6_9APHY</name>
<dbReference type="Proteomes" id="UP001055072">
    <property type="component" value="Unassembled WGS sequence"/>
</dbReference>
<gene>
    <name evidence="1" type="ORF">BDY19DRAFT_890316</name>
</gene>
<evidence type="ECO:0000313" key="2">
    <source>
        <dbReference type="Proteomes" id="UP001055072"/>
    </source>
</evidence>
<evidence type="ECO:0000313" key="1">
    <source>
        <dbReference type="EMBL" id="KAI0088848.1"/>
    </source>
</evidence>
<dbReference type="EMBL" id="MU274912">
    <property type="protein sequence ID" value="KAI0088848.1"/>
    <property type="molecule type" value="Genomic_DNA"/>
</dbReference>
<comment type="caution">
    <text evidence="1">The sequence shown here is derived from an EMBL/GenBank/DDBJ whole genome shotgun (WGS) entry which is preliminary data.</text>
</comment>
<sequence length="659" mass="74041">MHRDNPLLVHKLSEAGSEDVIKSPQATSEPAAKQPLVWNWAIEHEDRKKEAKSDEARRGAGPFQVDRKLLKDIVREKMESEVVRIQFLGAGEFPHGYLITLANGREVVARVARRFMPRLKTESEVATMRYLRERTTIPVPTVFHYDANPFNRLGGEYILMSKAVGVPLSHVFHSMDHPQLMALMENLAMLLLPLYAHRFPKIGSLYLDPNADSADSTDQSSIPTPTAHSMNRTLSMTPVPTHLVAAPTSRSKFHVGAIVSWPFFGSNRGELTQRSEINRGPWSSTSAYIQSCIDREIVGVKLENDGKTAPHVLHLDPDEIATSRHHHVQALSGDVSDTSDEWEKEESEDEWEGPGNRMYQDYRRMQRTTFLIAHLRQREEAVKQEMARFKRMMERLGACKQEQDGIKEEFAIDCHDLNLENVFVDERDPSKITCVIDWESTSTRPLWAAAHVPAFLQTSPFTSKLFRATVEKIAEQRQTVNVDGHVRDLGEIATEWLHHEASGARLRMAHRCIEWDGWEEGLVDGILGPEGQEEDWFKSWVHEDSPGGDPQTPLSPRTSSSPTLTESGSDGEEPSTKRERAGSGSSKAKIRAGVPLPVKVVAVENEQEKLLNATGDYCGGRGGELGRRLDAWLHMNGDAEGRVGLPRRWEGDVDQDGED</sequence>
<organism evidence="1 2">
    <name type="scientific">Irpex rosettiformis</name>
    <dbReference type="NCBI Taxonomy" id="378272"/>
    <lineage>
        <taxon>Eukaryota</taxon>
        <taxon>Fungi</taxon>
        <taxon>Dikarya</taxon>
        <taxon>Basidiomycota</taxon>
        <taxon>Agaricomycotina</taxon>
        <taxon>Agaricomycetes</taxon>
        <taxon>Polyporales</taxon>
        <taxon>Irpicaceae</taxon>
        <taxon>Irpex</taxon>
    </lineage>
</organism>